<evidence type="ECO:0000256" key="2">
    <source>
        <dbReference type="ARBA" id="ARBA00022692"/>
    </source>
</evidence>
<dbReference type="AlphaFoldDB" id="A0A2V2VA92"/>
<evidence type="ECO:0000256" key="4">
    <source>
        <dbReference type="ARBA" id="ARBA00023136"/>
    </source>
</evidence>
<dbReference type="VEuPathDB" id="TriTrypDB:TcG_08193"/>
<evidence type="ECO:0000256" key="1">
    <source>
        <dbReference type="ARBA" id="ARBA00004141"/>
    </source>
</evidence>
<dbReference type="Pfam" id="PF00335">
    <property type="entry name" value="Tetraspanin"/>
    <property type="match status" value="1"/>
</dbReference>
<organism evidence="6 7">
    <name type="scientific">Trypanosoma cruzi</name>
    <dbReference type="NCBI Taxonomy" id="5693"/>
    <lineage>
        <taxon>Eukaryota</taxon>
        <taxon>Discoba</taxon>
        <taxon>Euglenozoa</taxon>
        <taxon>Kinetoplastea</taxon>
        <taxon>Metakinetoplastina</taxon>
        <taxon>Trypanosomatida</taxon>
        <taxon>Trypanosomatidae</taxon>
        <taxon>Trypanosoma</taxon>
        <taxon>Schizotrypanum</taxon>
    </lineage>
</organism>
<dbReference type="VEuPathDB" id="TriTrypDB:C3747_145g76"/>
<dbReference type="OrthoDB" id="252363at2759"/>
<reference evidence="6 7" key="1">
    <citation type="journal article" date="2018" name="Microb. Genom.">
        <title>Expanding an expanded genome: long-read sequencing of Trypanosoma cruzi.</title>
        <authorList>
            <person name="Berna L."/>
            <person name="Rodriguez M."/>
            <person name="Chiribao M.L."/>
            <person name="Parodi-Talice A."/>
            <person name="Pita S."/>
            <person name="Rijo G."/>
            <person name="Alvarez-Valin F."/>
            <person name="Robello C."/>
        </authorList>
    </citation>
    <scope>NUCLEOTIDE SEQUENCE [LARGE SCALE GENOMIC DNA]</scope>
    <source>
        <strain evidence="6 7">Dm28c</strain>
    </source>
</reference>
<proteinExistence type="predicted"/>
<dbReference type="VEuPathDB" id="TriTrypDB:TcCLB.404843.20"/>
<keyword evidence="2 5" id="KW-0812">Transmembrane</keyword>
<dbReference type="VEuPathDB" id="TriTrypDB:C4B63_31g225"/>
<protein>
    <recommendedName>
        <fullName evidence="8">Tetraspanin</fullName>
    </recommendedName>
</protein>
<dbReference type="EMBL" id="PRFA01000031">
    <property type="protein sequence ID" value="PWU93425.1"/>
    <property type="molecule type" value="Genomic_DNA"/>
</dbReference>
<evidence type="ECO:0000256" key="5">
    <source>
        <dbReference type="SAM" id="Phobius"/>
    </source>
</evidence>
<evidence type="ECO:0000256" key="3">
    <source>
        <dbReference type="ARBA" id="ARBA00022989"/>
    </source>
</evidence>
<dbReference type="InterPro" id="IPR018499">
    <property type="entry name" value="Tetraspanin/Peripherin"/>
</dbReference>
<evidence type="ECO:0000313" key="6">
    <source>
        <dbReference type="EMBL" id="PWU93425.1"/>
    </source>
</evidence>
<keyword evidence="4 5" id="KW-0472">Membrane</keyword>
<dbReference type="VEuPathDB" id="TriTrypDB:Tc_MARK_8874"/>
<dbReference type="VEuPathDB" id="TriTrypDB:ECC02_000691"/>
<sequence>MHSVPAYNAYYWVESHDSGCLRFFRALLMGMNILLTAGAVAGLAIGLLERSTMEKTLKNLCQSCHAIFIAYISVFSGLLLFSLLGFFALCTRNTLLRVLYFIYLFVVFLGAFSSSIAYVLVSTDRVNLQTGWDKAAVSNAEGMCSLELQFHCSGWKEFCNTSNMEFMNPLIRKINQLPLREGALGDVNTTEMLPYTSNNNSDSKIICPTCSEEDQKEINGYNVTCESVVMGTIKEHLKEVLPIGLSITSIALLGMIVTCLIQHETNYETYYGGRYHRV</sequence>
<dbReference type="VEuPathDB" id="TriTrypDB:TcYC6_0066510"/>
<comment type="subcellular location">
    <subcellularLocation>
        <location evidence="1">Membrane</location>
        <topology evidence="1">Multi-pass membrane protein</topology>
    </subcellularLocation>
</comment>
<dbReference type="VEuPathDB" id="TriTrypDB:TcCLB.511647.10"/>
<dbReference type="VEuPathDB" id="TriTrypDB:TCSYLVIO_010498"/>
<dbReference type="VEuPathDB" id="TriTrypDB:BCY84_10576"/>
<keyword evidence="3 5" id="KW-1133">Transmembrane helix</keyword>
<accession>A0A2V2VA92</accession>
<dbReference type="VEuPathDB" id="TriTrypDB:TcCL_NonESM13345"/>
<feature type="transmembrane region" description="Helical" evidence="5">
    <location>
        <begin position="68"/>
        <end position="88"/>
    </location>
</feature>
<evidence type="ECO:0000313" key="7">
    <source>
        <dbReference type="Proteomes" id="UP000246121"/>
    </source>
</evidence>
<dbReference type="VEuPathDB" id="TriTrypDB:TcBrA4_0114170"/>
<feature type="transmembrane region" description="Helical" evidence="5">
    <location>
        <begin position="23"/>
        <end position="48"/>
    </location>
</feature>
<dbReference type="GO" id="GO:0016020">
    <property type="term" value="C:membrane"/>
    <property type="evidence" value="ECO:0007669"/>
    <property type="project" value="UniProtKB-SubCell"/>
</dbReference>
<evidence type="ECO:0008006" key="8">
    <source>
        <dbReference type="Google" id="ProtNLM"/>
    </source>
</evidence>
<comment type="caution">
    <text evidence="6">The sequence shown here is derived from an EMBL/GenBank/DDBJ whole genome shotgun (WGS) entry which is preliminary data.</text>
</comment>
<name>A0A2V2VA92_TRYCR</name>
<feature type="transmembrane region" description="Helical" evidence="5">
    <location>
        <begin position="240"/>
        <end position="263"/>
    </location>
</feature>
<feature type="transmembrane region" description="Helical" evidence="5">
    <location>
        <begin position="100"/>
        <end position="121"/>
    </location>
</feature>
<dbReference type="VEuPathDB" id="TriTrypDB:TCDM_06184"/>
<gene>
    <name evidence="6" type="ORF">C4B63_31g225</name>
</gene>
<dbReference type="Proteomes" id="UP000246121">
    <property type="component" value="Unassembled WGS sequence"/>
</dbReference>